<organism evidence="3 4">
    <name type="scientific">Tanacetum coccineum</name>
    <dbReference type="NCBI Taxonomy" id="301880"/>
    <lineage>
        <taxon>Eukaryota</taxon>
        <taxon>Viridiplantae</taxon>
        <taxon>Streptophyta</taxon>
        <taxon>Embryophyta</taxon>
        <taxon>Tracheophyta</taxon>
        <taxon>Spermatophyta</taxon>
        <taxon>Magnoliopsida</taxon>
        <taxon>eudicotyledons</taxon>
        <taxon>Gunneridae</taxon>
        <taxon>Pentapetalae</taxon>
        <taxon>asterids</taxon>
        <taxon>campanulids</taxon>
        <taxon>Asterales</taxon>
        <taxon>Asteraceae</taxon>
        <taxon>Asteroideae</taxon>
        <taxon>Anthemideae</taxon>
        <taxon>Anthemidinae</taxon>
        <taxon>Tanacetum</taxon>
    </lineage>
</organism>
<name>A0ABQ5IXH6_9ASTR</name>
<keyword evidence="4" id="KW-1185">Reference proteome</keyword>
<evidence type="ECO:0000313" key="3">
    <source>
        <dbReference type="EMBL" id="GJU04420.1"/>
    </source>
</evidence>
<feature type="region of interest" description="Disordered" evidence="2">
    <location>
        <begin position="172"/>
        <end position="254"/>
    </location>
</feature>
<gene>
    <name evidence="3" type="ORF">Tco_1120850</name>
</gene>
<accession>A0ABQ5IXH6</accession>
<evidence type="ECO:0000256" key="2">
    <source>
        <dbReference type="SAM" id="MobiDB-lite"/>
    </source>
</evidence>
<evidence type="ECO:0000256" key="1">
    <source>
        <dbReference type="SAM" id="Coils"/>
    </source>
</evidence>
<reference evidence="3" key="2">
    <citation type="submission" date="2022-01" db="EMBL/GenBank/DDBJ databases">
        <authorList>
            <person name="Yamashiro T."/>
            <person name="Shiraishi A."/>
            <person name="Satake H."/>
            <person name="Nakayama K."/>
        </authorList>
    </citation>
    <scope>NUCLEOTIDE SEQUENCE</scope>
</reference>
<proteinExistence type="predicted"/>
<dbReference type="Proteomes" id="UP001151760">
    <property type="component" value="Unassembled WGS sequence"/>
</dbReference>
<evidence type="ECO:0000313" key="4">
    <source>
        <dbReference type="Proteomes" id="UP001151760"/>
    </source>
</evidence>
<feature type="compositionally biased region" description="Basic and acidic residues" evidence="2">
    <location>
        <begin position="172"/>
        <end position="193"/>
    </location>
</feature>
<protein>
    <submittedName>
        <fullName evidence="3">Uncharacterized protein</fullName>
    </submittedName>
</protein>
<reference evidence="3" key="1">
    <citation type="journal article" date="2022" name="Int. J. Mol. Sci.">
        <title>Draft Genome of Tanacetum Coccineum: Genomic Comparison of Closely Related Tanacetum-Family Plants.</title>
        <authorList>
            <person name="Yamashiro T."/>
            <person name="Shiraishi A."/>
            <person name="Nakayama K."/>
            <person name="Satake H."/>
        </authorList>
    </citation>
    <scope>NUCLEOTIDE SEQUENCE</scope>
</reference>
<feature type="coiled-coil region" evidence="1">
    <location>
        <begin position="74"/>
        <end position="108"/>
    </location>
</feature>
<comment type="caution">
    <text evidence="3">The sequence shown here is derived from an EMBL/GenBank/DDBJ whole genome shotgun (WGS) entry which is preliminary data.</text>
</comment>
<sequence length="621" mass="71249">MVTVPIHQDTSSVPLMTTLVIDITDPQSDSTTVLASMPTTTATVTETTTTTTTVPPPASQPQQDVSTSILIQTIGQLQQNITDLVDANQALEERLDKQGNRIHQLETQDLSRLIREQTHAMRAPLRARFKDLLTSDMKEILLQRILEENYDKGHEDHKMAVEALQKSIIRDESEQFDADKAEERTKKKSKQDSPKTPSGSPPPPPSGASGASGPTRTSNSAQDPPPPPPSSKTNRAWTTTTSRLKPTASSVPEDVLMHEESDFKAQDMGSDDENSGSRHIPKMEECHKLLTNQVDEGLLGYNVSRPLPLGGPPSQVTIQTEFFFNKDLEYLRFGHKGDRLALSITKMKAASYPDAGLEQMVPNQMWAEEEYMYDISASYGISHWWFKRQQFYIDRHSADTNRRAIVRTHMRILSVVRIEVLSLYGYDYMKKIVLRRADNQEYTIAESDFKDLYPSDFEDLYLLNLEGQSSRNLVIKKWVEDFQLGIESYQTQLNLTKPRWEATSLEFMHDYKILDSPQAVVFRDKYGMQMIMRFNKIHKFSDGTQQQIDEALDYRVKEFKVNKVNPGLNTRFWTKNDAIKSKQFMFAIQKRLKLRRIFRNLESFVGGHIRERDYRLLQRTR</sequence>
<keyword evidence="1" id="KW-0175">Coiled coil</keyword>
<dbReference type="EMBL" id="BQNB010021247">
    <property type="protein sequence ID" value="GJU04420.1"/>
    <property type="molecule type" value="Genomic_DNA"/>
</dbReference>
<feature type="compositionally biased region" description="Polar residues" evidence="2">
    <location>
        <begin position="231"/>
        <end position="250"/>
    </location>
</feature>